<evidence type="ECO:0000256" key="2">
    <source>
        <dbReference type="ARBA" id="ARBA00022475"/>
    </source>
</evidence>
<evidence type="ECO:0000256" key="5">
    <source>
        <dbReference type="ARBA" id="ARBA00023136"/>
    </source>
</evidence>
<dbReference type="PANTHER" id="PTHR30619">
    <property type="entry name" value="DNA INTERNALIZATION/COMPETENCE PROTEIN COMEC/REC2"/>
    <property type="match status" value="1"/>
</dbReference>
<dbReference type="NCBIfam" id="TIGR00360">
    <property type="entry name" value="ComEC_N-term"/>
    <property type="match status" value="1"/>
</dbReference>
<feature type="transmembrane region" description="Helical" evidence="7">
    <location>
        <begin position="391"/>
        <end position="409"/>
    </location>
</feature>
<feature type="transmembrane region" description="Helical" evidence="7">
    <location>
        <begin position="552"/>
        <end position="571"/>
    </location>
</feature>
<dbReference type="Proteomes" id="UP000463224">
    <property type="component" value="Unassembled WGS sequence"/>
</dbReference>
<accession>A0A844QIT5</accession>
<feature type="region of interest" description="Disordered" evidence="6">
    <location>
        <begin position="1"/>
        <end position="43"/>
    </location>
</feature>
<keyword evidence="2" id="KW-1003">Cell membrane</keyword>
<dbReference type="GO" id="GO:0005886">
    <property type="term" value="C:plasma membrane"/>
    <property type="evidence" value="ECO:0007669"/>
    <property type="project" value="UniProtKB-SubCell"/>
</dbReference>
<evidence type="ECO:0000256" key="3">
    <source>
        <dbReference type="ARBA" id="ARBA00022692"/>
    </source>
</evidence>
<dbReference type="Pfam" id="PF03772">
    <property type="entry name" value="Competence"/>
    <property type="match status" value="1"/>
</dbReference>
<sequence length="796" mass="83143">MSTMETQRPETVAAPAADGARVPVRPHPSRTSSAPPPALSGGVFSRGGARRALAAMMDIELARGTPFLLVPVFFCAGAAIYFALAFEPGWPFLLAVLAGPLIARLFVGRQGITARFCVAMAFAAAGAVAGKVETVRADTAMLGSAVSTVLTGRVIRVEHQASGRTRYTIDVETTRRPLLRYAPERVRATARVDPGIAAGERIHGVVRLFPPSGPVRPHGYDFAFESYMAGIGATGFFLGTPEKRPSAATDGMSGRLAAGLANMRQAIAGRIRRHVAGAEGEIAAALIAGTRAGIPEEVDEALRRAGLAHILSISGLHMALVAGTVMLALRALFALAPGFSSRHPVKKYAAALALAAAAYYLAISGAAVAAQRSFIMIAVMLIALLFDRAAITMRNLAIAALIIAALAPHEVVGPSFQMSFAATAALIAAYTGWSERASARTRTERVPPYGALRNAGRRLGYFTIGIAATSLIAGGATTVFAIWHFHRVAPLGLVANLAAMPVVSTLIMPPAVAAGVLMPFGLEGPALKLMGQGVAIMIAVARWVSAHSPIDAVGAMPPAALLLFTAALLVVTIATTGLRWLALPLALAATLAFVAREQPDLRVSEDARLVAMMRDDGRLAVNRKRPNGFTMGIWQKASAASGYVKPLDQADGTVSEDELEEEAGAAARFVCDASACRAVHASGATVVHAKTHAAAARYCGLATVIVIADATAVSPCRGQDILVVTARDLARRGSLDVRFKNAAYDGGVGPVRAAARFALPHGERPWFAHRKFSREARGLAPHKRGKGGKGSKGKQN</sequence>
<dbReference type="RefSeq" id="WP_156712785.1">
    <property type="nucleotide sequence ID" value="NZ_WPHG01000002.1"/>
</dbReference>
<feature type="transmembrane region" description="Helical" evidence="7">
    <location>
        <begin position="348"/>
        <end position="370"/>
    </location>
</feature>
<evidence type="ECO:0000259" key="9">
    <source>
        <dbReference type="Pfam" id="PF13567"/>
    </source>
</evidence>
<feature type="transmembrane region" description="Helical" evidence="7">
    <location>
        <begin position="66"/>
        <end position="84"/>
    </location>
</feature>
<feature type="transmembrane region" description="Helical" evidence="7">
    <location>
        <begin position="529"/>
        <end position="546"/>
    </location>
</feature>
<dbReference type="EMBL" id="WPHG01000002">
    <property type="protein sequence ID" value="MVA97880.1"/>
    <property type="molecule type" value="Genomic_DNA"/>
</dbReference>
<protein>
    <submittedName>
        <fullName evidence="10">DUF4131 domain-containing protein</fullName>
    </submittedName>
</protein>
<feature type="transmembrane region" description="Helical" evidence="7">
    <location>
        <begin position="459"/>
        <end position="485"/>
    </location>
</feature>
<dbReference type="InterPro" id="IPR025405">
    <property type="entry name" value="DUF4131"/>
</dbReference>
<proteinExistence type="predicted"/>
<evidence type="ECO:0000256" key="7">
    <source>
        <dbReference type="SAM" id="Phobius"/>
    </source>
</evidence>
<dbReference type="PANTHER" id="PTHR30619:SF1">
    <property type="entry name" value="RECOMBINATION PROTEIN 2"/>
    <property type="match status" value="1"/>
</dbReference>
<comment type="subcellular location">
    <subcellularLocation>
        <location evidence="1">Cell membrane</location>
        <topology evidence="1">Multi-pass membrane protein</topology>
    </subcellularLocation>
</comment>
<keyword evidence="3 7" id="KW-0812">Transmembrane</keyword>
<name>A0A844QIT5_9HYPH</name>
<feature type="domain" description="ComEC/Rec2-related protein" evidence="8">
    <location>
        <begin position="286"/>
        <end position="573"/>
    </location>
</feature>
<gene>
    <name evidence="10" type="ORF">GN330_11550</name>
</gene>
<keyword evidence="11" id="KW-1185">Reference proteome</keyword>
<comment type="caution">
    <text evidence="10">The sequence shown here is derived from an EMBL/GenBank/DDBJ whole genome shotgun (WGS) entry which is preliminary data.</text>
</comment>
<feature type="transmembrane region" description="Helical" evidence="7">
    <location>
        <begin position="497"/>
        <end position="517"/>
    </location>
</feature>
<feature type="domain" description="DUF4131" evidence="9">
    <location>
        <begin position="87"/>
        <end position="236"/>
    </location>
</feature>
<evidence type="ECO:0000256" key="1">
    <source>
        <dbReference type="ARBA" id="ARBA00004651"/>
    </source>
</evidence>
<evidence type="ECO:0000256" key="6">
    <source>
        <dbReference type="SAM" id="MobiDB-lite"/>
    </source>
</evidence>
<evidence type="ECO:0000313" key="11">
    <source>
        <dbReference type="Proteomes" id="UP000463224"/>
    </source>
</evidence>
<dbReference type="Pfam" id="PF13567">
    <property type="entry name" value="DUF4131"/>
    <property type="match status" value="1"/>
</dbReference>
<keyword evidence="5 7" id="KW-0472">Membrane</keyword>
<evidence type="ECO:0000313" key="10">
    <source>
        <dbReference type="EMBL" id="MVA97880.1"/>
    </source>
</evidence>
<organism evidence="10 11">
    <name type="scientific">Nitratireductor arenosus</name>
    <dbReference type="NCBI Taxonomy" id="2682096"/>
    <lineage>
        <taxon>Bacteria</taxon>
        <taxon>Pseudomonadati</taxon>
        <taxon>Pseudomonadota</taxon>
        <taxon>Alphaproteobacteria</taxon>
        <taxon>Hyphomicrobiales</taxon>
        <taxon>Phyllobacteriaceae</taxon>
        <taxon>Nitratireductor</taxon>
    </lineage>
</organism>
<feature type="compositionally biased region" description="Basic residues" evidence="6">
    <location>
        <begin position="780"/>
        <end position="796"/>
    </location>
</feature>
<dbReference type="InterPro" id="IPR004477">
    <property type="entry name" value="ComEC_N"/>
</dbReference>
<feature type="region of interest" description="Disordered" evidence="6">
    <location>
        <begin position="774"/>
        <end position="796"/>
    </location>
</feature>
<dbReference type="AlphaFoldDB" id="A0A844QIT5"/>
<feature type="transmembrane region" description="Helical" evidence="7">
    <location>
        <begin position="90"/>
        <end position="107"/>
    </location>
</feature>
<feature type="transmembrane region" description="Helical" evidence="7">
    <location>
        <begin position="310"/>
        <end position="336"/>
    </location>
</feature>
<dbReference type="InterPro" id="IPR052159">
    <property type="entry name" value="Competence_DNA_uptake"/>
</dbReference>
<evidence type="ECO:0000259" key="8">
    <source>
        <dbReference type="Pfam" id="PF03772"/>
    </source>
</evidence>
<evidence type="ECO:0000256" key="4">
    <source>
        <dbReference type="ARBA" id="ARBA00022989"/>
    </source>
</evidence>
<reference evidence="10 11" key="1">
    <citation type="submission" date="2019-12" db="EMBL/GenBank/DDBJ databases">
        <title>Nitratireductor arenosus sp. nov., Isolated from sea sand, Jeju island, South Korea.</title>
        <authorList>
            <person name="Kim W."/>
        </authorList>
    </citation>
    <scope>NUCLEOTIDE SEQUENCE [LARGE SCALE GENOMIC DNA]</scope>
    <source>
        <strain evidence="10 11">CAU 1489</strain>
    </source>
</reference>
<keyword evidence="4 7" id="KW-1133">Transmembrane helix</keyword>